<dbReference type="Gene3D" id="3.40.50.300">
    <property type="entry name" value="P-loop containing nucleotide triphosphate hydrolases"/>
    <property type="match status" value="1"/>
</dbReference>
<evidence type="ECO:0000313" key="8">
    <source>
        <dbReference type="EMBL" id="GIH03881.1"/>
    </source>
</evidence>
<protein>
    <submittedName>
        <fullName evidence="8">XRE family transcriptional regulator</fullName>
    </submittedName>
</protein>
<feature type="repeat" description="TPR" evidence="5">
    <location>
        <begin position="711"/>
        <end position="744"/>
    </location>
</feature>
<dbReference type="GO" id="GO:0006355">
    <property type="term" value="P:regulation of DNA-templated transcription"/>
    <property type="evidence" value="ECO:0007669"/>
    <property type="project" value="InterPro"/>
</dbReference>
<dbReference type="InterPro" id="IPR005158">
    <property type="entry name" value="BTAD"/>
</dbReference>
<dbReference type="InterPro" id="IPR019734">
    <property type="entry name" value="TPR_rpt"/>
</dbReference>
<proteinExistence type="inferred from homology"/>
<dbReference type="SUPFAM" id="SSF48452">
    <property type="entry name" value="TPR-like"/>
    <property type="match status" value="2"/>
</dbReference>
<evidence type="ECO:0000256" key="5">
    <source>
        <dbReference type="PROSITE-ProRule" id="PRU00339"/>
    </source>
</evidence>
<keyword evidence="3 6" id="KW-0238">DNA-binding</keyword>
<dbReference type="PANTHER" id="PTHR35807">
    <property type="entry name" value="TRANSCRIPTIONAL REGULATOR REDD-RELATED"/>
    <property type="match status" value="1"/>
</dbReference>
<evidence type="ECO:0000256" key="1">
    <source>
        <dbReference type="ARBA" id="ARBA00005820"/>
    </source>
</evidence>
<dbReference type="AlphaFoldDB" id="A0A8J3VF40"/>
<name>A0A8J3VF40_9ACTN</name>
<dbReference type="EMBL" id="BONY01000010">
    <property type="protein sequence ID" value="GIH03881.1"/>
    <property type="molecule type" value="Genomic_DNA"/>
</dbReference>
<dbReference type="Pfam" id="PF13424">
    <property type="entry name" value="TPR_12"/>
    <property type="match status" value="2"/>
</dbReference>
<evidence type="ECO:0000256" key="4">
    <source>
        <dbReference type="ARBA" id="ARBA00023163"/>
    </source>
</evidence>
<accession>A0A8J3VF40</accession>
<evidence type="ECO:0000256" key="3">
    <source>
        <dbReference type="ARBA" id="ARBA00023125"/>
    </source>
</evidence>
<dbReference type="GO" id="GO:0043531">
    <property type="term" value="F:ADP binding"/>
    <property type="evidence" value="ECO:0007669"/>
    <property type="project" value="InterPro"/>
</dbReference>
<dbReference type="SMART" id="SM00028">
    <property type="entry name" value="TPR"/>
    <property type="match status" value="6"/>
</dbReference>
<evidence type="ECO:0000256" key="2">
    <source>
        <dbReference type="ARBA" id="ARBA00023015"/>
    </source>
</evidence>
<evidence type="ECO:0000259" key="7">
    <source>
        <dbReference type="PROSITE" id="PS51755"/>
    </source>
</evidence>
<dbReference type="PROSITE" id="PS50005">
    <property type="entry name" value="TPR"/>
    <property type="match status" value="1"/>
</dbReference>
<dbReference type="Proteomes" id="UP000612899">
    <property type="component" value="Unassembled WGS sequence"/>
</dbReference>
<feature type="DNA-binding region" description="OmpR/PhoB-type" evidence="6">
    <location>
        <begin position="1"/>
        <end position="68"/>
    </location>
</feature>
<evidence type="ECO:0000256" key="6">
    <source>
        <dbReference type="PROSITE-ProRule" id="PRU01091"/>
    </source>
</evidence>
<dbReference type="InterPro" id="IPR051677">
    <property type="entry name" value="AfsR-DnrI-RedD_regulator"/>
</dbReference>
<dbReference type="SUPFAM" id="SSF52540">
    <property type="entry name" value="P-loop containing nucleoside triphosphate hydrolases"/>
    <property type="match status" value="1"/>
</dbReference>
<keyword evidence="9" id="KW-1185">Reference proteome</keyword>
<dbReference type="InterPro" id="IPR027417">
    <property type="entry name" value="P-loop_NTPase"/>
</dbReference>
<dbReference type="Gene3D" id="1.10.10.10">
    <property type="entry name" value="Winged helix-like DNA-binding domain superfamily/Winged helix DNA-binding domain"/>
    <property type="match status" value="1"/>
</dbReference>
<dbReference type="PROSITE" id="PS51755">
    <property type="entry name" value="OMPR_PHOB"/>
    <property type="match status" value="1"/>
</dbReference>
<dbReference type="InterPro" id="IPR011990">
    <property type="entry name" value="TPR-like_helical_dom_sf"/>
</dbReference>
<dbReference type="SMART" id="SM01043">
    <property type="entry name" value="BTAD"/>
    <property type="match status" value="1"/>
</dbReference>
<comment type="similarity">
    <text evidence="1">Belongs to the AfsR/DnrI/RedD regulatory family.</text>
</comment>
<reference evidence="8" key="1">
    <citation type="submission" date="2021-01" db="EMBL/GenBank/DDBJ databases">
        <title>Whole genome shotgun sequence of Rhizocola hellebori NBRC 109834.</title>
        <authorList>
            <person name="Komaki H."/>
            <person name="Tamura T."/>
        </authorList>
    </citation>
    <scope>NUCLEOTIDE SEQUENCE</scope>
    <source>
        <strain evidence="8">NBRC 109834</strain>
    </source>
</reference>
<keyword evidence="2" id="KW-0805">Transcription regulation</keyword>
<organism evidence="8 9">
    <name type="scientific">Rhizocola hellebori</name>
    <dbReference type="NCBI Taxonomy" id="1392758"/>
    <lineage>
        <taxon>Bacteria</taxon>
        <taxon>Bacillati</taxon>
        <taxon>Actinomycetota</taxon>
        <taxon>Actinomycetes</taxon>
        <taxon>Micromonosporales</taxon>
        <taxon>Micromonosporaceae</taxon>
        <taxon>Rhizocola</taxon>
    </lineage>
</organism>
<keyword evidence="5" id="KW-0802">TPR repeat</keyword>
<dbReference type="Gene3D" id="1.25.40.10">
    <property type="entry name" value="Tetratricopeptide repeat domain"/>
    <property type="match status" value="2"/>
</dbReference>
<dbReference type="CDD" id="cd15831">
    <property type="entry name" value="BTAD"/>
    <property type="match status" value="1"/>
</dbReference>
<keyword evidence="4" id="KW-0804">Transcription</keyword>
<dbReference type="InterPro" id="IPR001867">
    <property type="entry name" value="OmpR/PhoB-type_DNA-bd"/>
</dbReference>
<dbReference type="SUPFAM" id="SSF46894">
    <property type="entry name" value="C-terminal effector domain of the bipartite response regulators"/>
    <property type="match status" value="1"/>
</dbReference>
<dbReference type="PRINTS" id="PR00364">
    <property type="entry name" value="DISEASERSIST"/>
</dbReference>
<comment type="caution">
    <text evidence="8">The sequence shown here is derived from an EMBL/GenBank/DDBJ whole genome shotgun (WGS) entry which is preliminary data.</text>
</comment>
<dbReference type="InterPro" id="IPR016032">
    <property type="entry name" value="Sig_transdc_resp-reg_C-effctor"/>
</dbReference>
<dbReference type="GO" id="GO:0003677">
    <property type="term" value="F:DNA binding"/>
    <property type="evidence" value="ECO:0007669"/>
    <property type="project" value="UniProtKB-UniRule"/>
</dbReference>
<sequence length="958" mass="103415">MLAYLLLSGNRVVQVDTLIGAVWADEPPSTARNQIQSDISEIRRVLRSNGFADRLDTTSHGYRLAVEPHESDVSQFKAMAAKAKASSDLDDSARVLREALALWRGPALADAAGSFVDATRASLEDERLNAVELLATIELERGHHHEIVAELADHARLHPLRETLIRHFAMALYRSGQPPRALEVLRSLRRGLANEYGIDPSRETEELQKAILRSDTGLEFVQAQLPTRNLLPPAPSHFAGRADQLATLDSLLSNQRLALITGPGGAGKTALALQWAHRSVGNFPDGLFYLDLRGFSRERPLRPIDALSRLLHQLGVPPERIPVKADFAADMFRANVSGKKLLIVLDNVQDAGQVRPLLAAGPSCRTVVTSRTEMAGLVARDGALAIRLGALAPAEAHTLFAVLIGSHQVQSLDELCLLCGYLPLAIRIAAAAMATYPTADAYIARLRSSDRLQALRLPGDEAAEMSATFYLSYKDLPRPARSLFGLVGSLPGPDFSAATASAVAQTDVAQSLDTLTGAHLVERRPGDRYALHDLLKLYAIEQAADNTDVDDTPAVVLRLCTYYLNRAEAAAQTVYPQVLRLPVVGAQAFREMKFDDATTAIGWLDAERANLCATVLAGCVHEAKDVRAAAIRIADCLRGYFFLRMFTVDWQNVADAALAAAQADGDVQAMTAMWLSLADLHLRLGEHEPAEAHYADAVEQAQRADWQIGMATALGNLGALRRLRGDHPTAVELLHRSLSINTDNGRLEGQCVNLGNLALVYQEMGDYAQAERHLLDAHEIFGKVGSLSAQGACLSNLGEVAWLAGDAGRAEHYAHEALAVHRQLGDKASEASTLRILAHAKRMMGQLAEATTLVNAALALAKDSTDERILAYCLLASAEVRCAAGEGGFACLDDAHRGLELARQAKHKYIETKALITIAEVSAALGHRDMATSYAQQAAALASTSGYRHFADIASQIA</sequence>
<dbReference type="GO" id="GO:0000160">
    <property type="term" value="P:phosphorelay signal transduction system"/>
    <property type="evidence" value="ECO:0007669"/>
    <property type="project" value="InterPro"/>
</dbReference>
<dbReference type="InterPro" id="IPR036388">
    <property type="entry name" value="WH-like_DNA-bd_sf"/>
</dbReference>
<feature type="domain" description="OmpR/PhoB-type" evidence="7">
    <location>
        <begin position="1"/>
        <end position="68"/>
    </location>
</feature>
<gene>
    <name evidence="8" type="ORF">Rhe02_19480</name>
</gene>
<evidence type="ECO:0000313" key="9">
    <source>
        <dbReference type="Proteomes" id="UP000612899"/>
    </source>
</evidence>
<dbReference type="PANTHER" id="PTHR35807:SF1">
    <property type="entry name" value="TRANSCRIPTIONAL REGULATOR REDD"/>
    <property type="match status" value="1"/>
</dbReference>
<dbReference type="Pfam" id="PF03704">
    <property type="entry name" value="BTAD"/>
    <property type="match status" value="1"/>
</dbReference>